<accession>A0AAF0XKF4</accession>
<keyword evidence="8" id="KW-0406">Ion transport</keyword>
<comment type="function">
    <text evidence="8">May be involved in iron transport and iron homeostasis.</text>
</comment>
<sequence>MITSEQEPLLLPQSHQQDAEFSSFLLFYLYLGHFLARWGARMWEFSVGLYMIDVWPGSLLLTAAYGAVEAASTALFGPLVGQWVDKLTYKKVLQNWLFIRSVSFVVAGGTVIGVLVYPALKSDNVVAFILLIISINISGAVGVLSTLAGTILIEREWVVVISEGQPPEVLTNMNSIIRRIDLICKLFAPVVTGFIISFVSLKASAVSITIWNIVSVCIEYWLLLSVYAKIPVLSESDQKRSSRLATTNLEEGPSTSEVRPNLNSLEQYNANSLGKVTEKFFNNSYFQAWKVYLNQDVVLPGVALALLYFTVLSFGSLMTATLQWQGIPTYVIGIARGVSATIGITATFLYPILQSRISTLRTGLWSIWSQWAFLLVCVASIWVKDKLKSAYVLMGGVALSRLGLWMFDLSVIQLMQDQVHESDRCIVGGVQNSLQAMLDLMTYIMGLIISNPQEFWELTLLSFSLVTLAAALYSIHIYRVRKHLIHWEKLYVLVQWSFWSSQRSDRS</sequence>
<evidence type="ECO:0000256" key="2">
    <source>
        <dbReference type="ARBA" id="ARBA00006279"/>
    </source>
</evidence>
<reference evidence="9" key="2">
    <citation type="submission" date="2022-03" db="EMBL/GenBank/DDBJ databases">
        <title>Draft title - Genomic analysis of global carrot germplasm unveils the trajectory of domestication and the origin of high carotenoid orange carrot.</title>
        <authorList>
            <person name="Iorizzo M."/>
            <person name="Ellison S."/>
            <person name="Senalik D."/>
            <person name="Macko-Podgorni A."/>
            <person name="Grzebelus D."/>
            <person name="Bostan H."/>
            <person name="Rolling W."/>
            <person name="Curaba J."/>
            <person name="Simon P."/>
        </authorList>
    </citation>
    <scope>NUCLEOTIDE SEQUENCE</scope>
    <source>
        <tissue evidence="9">Leaf</tissue>
    </source>
</reference>
<feature type="transmembrane region" description="Helical" evidence="8">
    <location>
        <begin position="455"/>
        <end position="475"/>
    </location>
</feature>
<evidence type="ECO:0000256" key="6">
    <source>
        <dbReference type="ARBA" id="ARBA00023136"/>
    </source>
</evidence>
<dbReference type="Pfam" id="PF06963">
    <property type="entry name" value="FPN1"/>
    <property type="match status" value="1"/>
</dbReference>
<evidence type="ECO:0000256" key="8">
    <source>
        <dbReference type="RuleBase" id="RU365065"/>
    </source>
</evidence>
<feature type="transmembrane region" description="Helical" evidence="8">
    <location>
        <begin position="330"/>
        <end position="353"/>
    </location>
</feature>
<dbReference type="Gene3D" id="1.20.1250.20">
    <property type="entry name" value="MFS general substrate transporter like domains"/>
    <property type="match status" value="1"/>
</dbReference>
<keyword evidence="5 8" id="KW-1133">Transmembrane helix</keyword>
<evidence type="ECO:0000256" key="7">
    <source>
        <dbReference type="ARBA" id="ARBA00044504"/>
    </source>
</evidence>
<evidence type="ECO:0000256" key="5">
    <source>
        <dbReference type="ARBA" id="ARBA00022989"/>
    </source>
</evidence>
<feature type="transmembrane region" description="Helical" evidence="8">
    <location>
        <begin position="209"/>
        <end position="230"/>
    </location>
</feature>
<dbReference type="GO" id="GO:0016020">
    <property type="term" value="C:membrane"/>
    <property type="evidence" value="ECO:0007669"/>
    <property type="project" value="UniProtKB-SubCell"/>
</dbReference>
<proteinExistence type="inferred from homology"/>
<reference evidence="9" key="1">
    <citation type="journal article" date="2016" name="Nat. Genet.">
        <title>A high-quality carrot genome assembly provides new insights into carotenoid accumulation and asterid genome evolution.</title>
        <authorList>
            <person name="Iorizzo M."/>
            <person name="Ellison S."/>
            <person name="Senalik D."/>
            <person name="Zeng P."/>
            <person name="Satapoomin P."/>
            <person name="Huang J."/>
            <person name="Bowman M."/>
            <person name="Iovene M."/>
            <person name="Sanseverino W."/>
            <person name="Cavagnaro P."/>
            <person name="Yildiz M."/>
            <person name="Macko-Podgorni A."/>
            <person name="Moranska E."/>
            <person name="Grzebelus E."/>
            <person name="Grzebelus D."/>
            <person name="Ashrafi H."/>
            <person name="Zheng Z."/>
            <person name="Cheng S."/>
            <person name="Spooner D."/>
            <person name="Van Deynze A."/>
            <person name="Simon P."/>
        </authorList>
    </citation>
    <scope>NUCLEOTIDE SEQUENCE</scope>
    <source>
        <tissue evidence="9">Leaf</tissue>
    </source>
</reference>
<feature type="transmembrane region" description="Helical" evidence="8">
    <location>
        <begin position="365"/>
        <end position="383"/>
    </location>
</feature>
<gene>
    <name evidence="9" type="ORF">DCAR_0727508</name>
</gene>
<feature type="transmembrane region" description="Helical" evidence="8">
    <location>
        <begin position="126"/>
        <end position="153"/>
    </location>
</feature>
<evidence type="ECO:0000256" key="3">
    <source>
        <dbReference type="ARBA" id="ARBA00022448"/>
    </source>
</evidence>
<dbReference type="GO" id="GO:0005381">
    <property type="term" value="F:iron ion transmembrane transporter activity"/>
    <property type="evidence" value="ECO:0007669"/>
    <property type="project" value="UniProtKB-UniRule"/>
</dbReference>
<keyword evidence="6 8" id="KW-0472">Membrane</keyword>
<dbReference type="AlphaFoldDB" id="A0AAF0XKF4"/>
<dbReference type="SUPFAM" id="SSF103473">
    <property type="entry name" value="MFS general substrate transporter"/>
    <property type="match status" value="1"/>
</dbReference>
<feature type="transmembrane region" description="Helical" evidence="8">
    <location>
        <begin position="96"/>
        <end position="120"/>
    </location>
</feature>
<keyword evidence="4 8" id="KW-0812">Transmembrane</keyword>
<comment type="subcellular location">
    <subcellularLocation>
        <location evidence="1 8">Membrane</location>
        <topology evidence="1 8">Multi-pass membrane protein</topology>
    </subcellularLocation>
</comment>
<feature type="transmembrane region" description="Helical" evidence="8">
    <location>
        <begin position="60"/>
        <end position="84"/>
    </location>
</feature>
<feature type="transmembrane region" description="Helical" evidence="8">
    <location>
        <begin position="21"/>
        <end position="40"/>
    </location>
</feature>
<keyword evidence="3 8" id="KW-0813">Transport</keyword>
<evidence type="ECO:0000313" key="10">
    <source>
        <dbReference type="Proteomes" id="UP000077755"/>
    </source>
</evidence>
<dbReference type="CDD" id="cd17480">
    <property type="entry name" value="MFS_SLC40A1_like"/>
    <property type="match status" value="1"/>
</dbReference>
<dbReference type="InterPro" id="IPR036259">
    <property type="entry name" value="MFS_trans_sf"/>
</dbReference>
<dbReference type="PANTHER" id="PTHR11660:SF57">
    <property type="entry name" value="SOLUTE CARRIER FAMILY 40 MEMBER"/>
    <property type="match status" value="1"/>
</dbReference>
<feature type="transmembrane region" description="Helical" evidence="8">
    <location>
        <begin position="297"/>
        <end position="318"/>
    </location>
</feature>
<dbReference type="Proteomes" id="UP000077755">
    <property type="component" value="Chromosome 7"/>
</dbReference>
<comment type="similarity">
    <text evidence="2 8">Belongs to the ferroportin (FP) (TC 2.A.100) family. SLC40A subfamily.</text>
</comment>
<feature type="transmembrane region" description="Helical" evidence="8">
    <location>
        <begin position="182"/>
        <end position="203"/>
    </location>
</feature>
<organism evidence="9 10">
    <name type="scientific">Daucus carota subsp. sativus</name>
    <name type="common">Carrot</name>
    <dbReference type="NCBI Taxonomy" id="79200"/>
    <lineage>
        <taxon>Eukaryota</taxon>
        <taxon>Viridiplantae</taxon>
        <taxon>Streptophyta</taxon>
        <taxon>Embryophyta</taxon>
        <taxon>Tracheophyta</taxon>
        <taxon>Spermatophyta</taxon>
        <taxon>Magnoliopsida</taxon>
        <taxon>eudicotyledons</taxon>
        <taxon>Gunneridae</taxon>
        <taxon>Pentapetalae</taxon>
        <taxon>asterids</taxon>
        <taxon>campanulids</taxon>
        <taxon>Apiales</taxon>
        <taxon>Apiaceae</taxon>
        <taxon>Apioideae</taxon>
        <taxon>Scandiceae</taxon>
        <taxon>Daucinae</taxon>
        <taxon>Daucus</taxon>
        <taxon>Daucus sect. Daucus</taxon>
    </lineage>
</organism>
<evidence type="ECO:0000313" key="9">
    <source>
        <dbReference type="EMBL" id="WOH08071.1"/>
    </source>
</evidence>
<dbReference type="EMBL" id="CP093349">
    <property type="protein sequence ID" value="WOH08071.1"/>
    <property type="molecule type" value="Genomic_DNA"/>
</dbReference>
<dbReference type="InterPro" id="IPR009716">
    <property type="entry name" value="Ferroportin-1"/>
</dbReference>
<evidence type="ECO:0000256" key="4">
    <source>
        <dbReference type="ARBA" id="ARBA00022692"/>
    </source>
</evidence>
<name>A0AAF0XKF4_DAUCS</name>
<keyword evidence="10" id="KW-1185">Reference proteome</keyword>
<evidence type="ECO:0000256" key="1">
    <source>
        <dbReference type="ARBA" id="ARBA00004141"/>
    </source>
</evidence>
<comment type="similarity">
    <text evidence="7">Belongs to the major facilitator superfamily. Phosphate:H(+) symporter (TC 2.A.1.9) family.</text>
</comment>
<protein>
    <recommendedName>
        <fullName evidence="8">Solute carrier family 40 member</fullName>
    </recommendedName>
</protein>
<dbReference type="PANTHER" id="PTHR11660">
    <property type="entry name" value="SOLUTE CARRIER FAMILY 40 MEMBER"/>
    <property type="match status" value="1"/>
</dbReference>